<dbReference type="SUPFAM" id="SSF57701">
    <property type="entry name" value="Zn2/Cys6 DNA-binding domain"/>
    <property type="match status" value="1"/>
</dbReference>
<dbReference type="STRING" id="1448321.A0A317WLP1"/>
<reference evidence="8 9" key="1">
    <citation type="submission" date="2016-12" db="EMBL/GenBank/DDBJ databases">
        <title>The genomes of Aspergillus section Nigri reveals drivers in fungal speciation.</title>
        <authorList>
            <consortium name="DOE Joint Genome Institute"/>
            <person name="Vesth T.C."/>
            <person name="Nybo J."/>
            <person name="Theobald S."/>
            <person name="Brandl J."/>
            <person name="Frisvad J.C."/>
            <person name="Nielsen K.F."/>
            <person name="Lyhne E.K."/>
            <person name="Kogle M.E."/>
            <person name="Kuo A."/>
            <person name="Riley R."/>
            <person name="Clum A."/>
            <person name="Nolan M."/>
            <person name="Lipzen A."/>
            <person name="Salamov A."/>
            <person name="Henrissat B."/>
            <person name="Wiebenga A."/>
            <person name="De Vries R.P."/>
            <person name="Grigoriev I.V."/>
            <person name="Mortensen U.H."/>
            <person name="Andersen M.R."/>
            <person name="Baker S.E."/>
        </authorList>
    </citation>
    <scope>NUCLEOTIDE SEQUENCE [LARGE SCALE GENOMIC DNA]</scope>
    <source>
        <strain evidence="8 9">CBS 117.55</strain>
    </source>
</reference>
<organism evidence="8 9">
    <name type="scientific">Aspergillus heteromorphus CBS 117.55</name>
    <dbReference type="NCBI Taxonomy" id="1448321"/>
    <lineage>
        <taxon>Eukaryota</taxon>
        <taxon>Fungi</taxon>
        <taxon>Dikarya</taxon>
        <taxon>Ascomycota</taxon>
        <taxon>Pezizomycotina</taxon>
        <taxon>Eurotiomycetes</taxon>
        <taxon>Eurotiomycetidae</taxon>
        <taxon>Eurotiales</taxon>
        <taxon>Aspergillaceae</taxon>
        <taxon>Aspergillus</taxon>
        <taxon>Aspergillus subgen. Circumdati</taxon>
    </lineage>
</organism>
<dbReference type="Proteomes" id="UP000247233">
    <property type="component" value="Unassembled WGS sequence"/>
</dbReference>
<dbReference type="InterPro" id="IPR021858">
    <property type="entry name" value="Fun_TF"/>
</dbReference>
<dbReference type="EMBL" id="MSFL01000006">
    <property type="protein sequence ID" value="PWY87416.1"/>
    <property type="molecule type" value="Genomic_DNA"/>
</dbReference>
<evidence type="ECO:0000256" key="1">
    <source>
        <dbReference type="ARBA" id="ARBA00004123"/>
    </source>
</evidence>
<dbReference type="GO" id="GO:0008270">
    <property type="term" value="F:zinc ion binding"/>
    <property type="evidence" value="ECO:0007669"/>
    <property type="project" value="InterPro"/>
</dbReference>
<evidence type="ECO:0000313" key="8">
    <source>
        <dbReference type="EMBL" id="PWY87416.1"/>
    </source>
</evidence>
<dbReference type="InterPro" id="IPR001138">
    <property type="entry name" value="Zn2Cys6_DnaBD"/>
</dbReference>
<dbReference type="PROSITE" id="PS00463">
    <property type="entry name" value="ZN2_CY6_FUNGAL_1"/>
    <property type="match status" value="1"/>
</dbReference>
<evidence type="ECO:0000259" key="7">
    <source>
        <dbReference type="PROSITE" id="PS50048"/>
    </source>
</evidence>
<dbReference type="RefSeq" id="XP_025401299.1">
    <property type="nucleotide sequence ID" value="XM_025546448.1"/>
</dbReference>
<dbReference type="GO" id="GO:0005634">
    <property type="term" value="C:nucleus"/>
    <property type="evidence" value="ECO:0007669"/>
    <property type="project" value="UniProtKB-SubCell"/>
</dbReference>
<feature type="compositionally biased region" description="Polar residues" evidence="6">
    <location>
        <begin position="208"/>
        <end position="217"/>
    </location>
</feature>
<feature type="region of interest" description="Disordered" evidence="6">
    <location>
        <begin position="198"/>
        <end position="217"/>
    </location>
</feature>
<proteinExistence type="predicted"/>
<dbReference type="InterPro" id="IPR036864">
    <property type="entry name" value="Zn2-C6_fun-type_DNA-bd_sf"/>
</dbReference>
<evidence type="ECO:0000256" key="3">
    <source>
        <dbReference type="ARBA" id="ARBA00023125"/>
    </source>
</evidence>
<dbReference type="GO" id="GO:0000981">
    <property type="term" value="F:DNA-binding transcription factor activity, RNA polymerase II-specific"/>
    <property type="evidence" value="ECO:0007669"/>
    <property type="project" value="InterPro"/>
</dbReference>
<comment type="subcellular location">
    <subcellularLocation>
        <location evidence="1">Nucleus</location>
    </subcellularLocation>
</comment>
<accession>A0A317WLP1</accession>
<dbReference type="Pfam" id="PF11951">
    <property type="entry name" value="Fungal_trans_2"/>
    <property type="match status" value="1"/>
</dbReference>
<dbReference type="PANTHER" id="PTHR37534">
    <property type="entry name" value="TRANSCRIPTIONAL ACTIVATOR PROTEIN UGA3"/>
    <property type="match status" value="1"/>
</dbReference>
<keyword evidence="4" id="KW-0804">Transcription</keyword>
<feature type="domain" description="Zn(2)-C6 fungal-type" evidence="7">
    <location>
        <begin position="28"/>
        <end position="58"/>
    </location>
</feature>
<evidence type="ECO:0000256" key="5">
    <source>
        <dbReference type="ARBA" id="ARBA00023242"/>
    </source>
</evidence>
<dbReference type="AlphaFoldDB" id="A0A317WLP1"/>
<keyword evidence="9" id="KW-1185">Reference proteome</keyword>
<evidence type="ECO:0000313" key="9">
    <source>
        <dbReference type="Proteomes" id="UP000247233"/>
    </source>
</evidence>
<feature type="compositionally biased region" description="Basic residues" evidence="6">
    <location>
        <begin position="11"/>
        <end position="20"/>
    </location>
</feature>
<dbReference type="GeneID" id="37068685"/>
<feature type="region of interest" description="Disordered" evidence="6">
    <location>
        <begin position="1"/>
        <end position="20"/>
    </location>
</feature>
<feature type="region of interest" description="Disordered" evidence="6">
    <location>
        <begin position="108"/>
        <end position="166"/>
    </location>
</feature>
<sequence>MADVTQGTSRGVRKPRKSRGRGLRATTGCLICKRRHVKCDEARPQCGPCAKGQRDCVYGGTESHPATPSAGVAATPVPAPHHSPLLQPLTTPALHEPLRVLVDACQHEQPVPDPAPSTHRASIPASPALQNSQTLTPDFGGPRNNRISPPTSTHEYGHSPGTDSTVSTRLAPLSWFELLANDAVNADRGFLLSPPQRVANSAGEVPTSHLSDSNLQPQSLRQYESFRAASFEQDPEFQNRLTAAADNQPRLLSDDPSSWTAPGPVQLSTQEYHIFKHFVRNMSSWFDFFDPSAQISTKVPQLAMRNTGVMKALLAVSSRHLSIWHKDEGRGAGVVRHKDDGTKSEEFPVADRDMAAQYYHETLEYLNKAMRYPSFAFSHEIISTAFLISTYEMIDGSNRDWERHLKGVFWIQRYQNNDGECGGLRQGVWWAWLRQDVWVAMRERRRVFTYWKPKRHVSTLTAPELACFASYLLAQCVNYASREEANKDIAARLERGTELLYMLQEWQDCLTPEYTPLPTAQHADVFPPIWVHPAPYAAALQLHSLARILVISHRPSIGGFQDYRAAQKLLTASVNTICGIARNVSEDDLAASLMSLYCTFGAGMSVHTPHERAVLLDLIDIFERRVCWPRYSLRDVLETEYQKDGFAGFTG</sequence>
<protein>
    <submittedName>
        <fullName evidence="8">Zn(II)2Cys6 transcription factor</fullName>
    </submittedName>
</protein>
<keyword evidence="2" id="KW-0805">Transcription regulation</keyword>
<comment type="caution">
    <text evidence="8">The sequence shown here is derived from an EMBL/GenBank/DDBJ whole genome shotgun (WGS) entry which is preliminary data.</text>
</comment>
<dbReference type="GO" id="GO:0000976">
    <property type="term" value="F:transcription cis-regulatory region binding"/>
    <property type="evidence" value="ECO:0007669"/>
    <property type="project" value="TreeGrafter"/>
</dbReference>
<dbReference type="SMART" id="SM00066">
    <property type="entry name" value="GAL4"/>
    <property type="match status" value="1"/>
</dbReference>
<evidence type="ECO:0000256" key="2">
    <source>
        <dbReference type="ARBA" id="ARBA00023015"/>
    </source>
</evidence>
<dbReference type="Pfam" id="PF00172">
    <property type="entry name" value="Zn_clus"/>
    <property type="match status" value="1"/>
</dbReference>
<keyword evidence="3" id="KW-0238">DNA-binding</keyword>
<dbReference type="OrthoDB" id="5319341at2759"/>
<dbReference type="PROSITE" id="PS50048">
    <property type="entry name" value="ZN2_CY6_FUNGAL_2"/>
    <property type="match status" value="1"/>
</dbReference>
<dbReference type="Gene3D" id="4.10.240.10">
    <property type="entry name" value="Zn(2)-C6 fungal-type DNA-binding domain"/>
    <property type="match status" value="1"/>
</dbReference>
<dbReference type="GO" id="GO:0045944">
    <property type="term" value="P:positive regulation of transcription by RNA polymerase II"/>
    <property type="evidence" value="ECO:0007669"/>
    <property type="project" value="TreeGrafter"/>
</dbReference>
<feature type="compositionally biased region" description="Polar residues" evidence="6">
    <location>
        <begin position="145"/>
        <end position="154"/>
    </location>
</feature>
<dbReference type="CDD" id="cd00067">
    <property type="entry name" value="GAL4"/>
    <property type="match status" value="1"/>
</dbReference>
<evidence type="ECO:0000256" key="4">
    <source>
        <dbReference type="ARBA" id="ARBA00023163"/>
    </source>
</evidence>
<name>A0A317WLP1_9EURO</name>
<evidence type="ECO:0000256" key="6">
    <source>
        <dbReference type="SAM" id="MobiDB-lite"/>
    </source>
</evidence>
<dbReference type="PANTHER" id="PTHR37534:SF3">
    <property type="entry name" value="ZN(II)2CYS6 TRANSCRIPTION FACTOR (EUROFUNG)"/>
    <property type="match status" value="1"/>
</dbReference>
<keyword evidence="5" id="KW-0539">Nucleus</keyword>
<dbReference type="VEuPathDB" id="FungiDB:BO70DRAFT_394306"/>
<gene>
    <name evidence="8" type="ORF">BO70DRAFT_394306</name>
</gene>